<keyword evidence="3" id="KW-0560">Oxidoreductase</keyword>
<evidence type="ECO:0000256" key="4">
    <source>
        <dbReference type="ARBA" id="ARBA00023033"/>
    </source>
</evidence>
<evidence type="ECO:0000313" key="6">
    <source>
        <dbReference type="EMBL" id="BBY91055.1"/>
    </source>
</evidence>
<keyword evidence="2" id="KW-0288">FMN</keyword>
<dbReference type="Proteomes" id="UP000465785">
    <property type="component" value="Chromosome"/>
</dbReference>
<dbReference type="NCBIfam" id="TIGR03619">
    <property type="entry name" value="F420_Rv2161c"/>
    <property type="match status" value="1"/>
</dbReference>
<dbReference type="InterPro" id="IPR011251">
    <property type="entry name" value="Luciferase-like_dom"/>
</dbReference>
<dbReference type="InterPro" id="IPR036661">
    <property type="entry name" value="Luciferase-like_sf"/>
</dbReference>
<dbReference type="SUPFAM" id="SSF51679">
    <property type="entry name" value="Bacterial luciferase-like"/>
    <property type="match status" value="1"/>
</dbReference>
<evidence type="ECO:0000256" key="1">
    <source>
        <dbReference type="ARBA" id="ARBA00022630"/>
    </source>
</evidence>
<dbReference type="Gene3D" id="3.20.20.30">
    <property type="entry name" value="Luciferase-like domain"/>
    <property type="match status" value="1"/>
</dbReference>
<evidence type="ECO:0000259" key="5">
    <source>
        <dbReference type="Pfam" id="PF00296"/>
    </source>
</evidence>
<dbReference type="AlphaFoldDB" id="A0A9W4B4Y5"/>
<reference evidence="6 7" key="1">
    <citation type="journal article" date="2019" name="Emerg. Microbes Infect.">
        <title>Comprehensive subspecies identification of 175 nontuberculous mycobacteria species based on 7547 genomic profiles.</title>
        <authorList>
            <person name="Matsumoto Y."/>
            <person name="Kinjo T."/>
            <person name="Motooka D."/>
            <person name="Nabeya D."/>
            <person name="Jung N."/>
            <person name="Uechi K."/>
            <person name="Horii T."/>
            <person name="Iida T."/>
            <person name="Fujita J."/>
            <person name="Nakamura S."/>
        </authorList>
    </citation>
    <scope>NUCLEOTIDE SEQUENCE [LARGE SCALE GENOMIC DNA]</scope>
    <source>
        <strain evidence="6 7">JCM 6399</strain>
    </source>
</reference>
<evidence type="ECO:0000256" key="3">
    <source>
        <dbReference type="ARBA" id="ARBA00023002"/>
    </source>
</evidence>
<dbReference type="InterPro" id="IPR050172">
    <property type="entry name" value="SsuD_RutA_monooxygenase"/>
</dbReference>
<keyword evidence="1" id="KW-0285">Flavoprotein</keyword>
<dbReference type="GO" id="GO:0046306">
    <property type="term" value="P:alkanesulfonate catabolic process"/>
    <property type="evidence" value="ECO:0007669"/>
    <property type="project" value="TreeGrafter"/>
</dbReference>
<dbReference type="KEGG" id="mgau:MGALJ_07240"/>
<dbReference type="InterPro" id="IPR019921">
    <property type="entry name" value="Lucif-like_OxRdtase_Rv2161c"/>
</dbReference>
<keyword evidence="7" id="KW-1185">Reference proteome</keyword>
<dbReference type="EMBL" id="AP022601">
    <property type="protein sequence ID" value="BBY91055.1"/>
    <property type="molecule type" value="Genomic_DNA"/>
</dbReference>
<name>A0A9W4B4Y5_9MYCO</name>
<organism evidence="6 7">
    <name type="scientific">Mycobacterium gallinarum</name>
    <dbReference type="NCBI Taxonomy" id="39689"/>
    <lineage>
        <taxon>Bacteria</taxon>
        <taxon>Bacillati</taxon>
        <taxon>Actinomycetota</taxon>
        <taxon>Actinomycetes</taxon>
        <taxon>Mycobacteriales</taxon>
        <taxon>Mycobacteriaceae</taxon>
        <taxon>Mycobacterium</taxon>
    </lineage>
</organism>
<proteinExistence type="predicted"/>
<evidence type="ECO:0000313" key="7">
    <source>
        <dbReference type="Proteomes" id="UP000465785"/>
    </source>
</evidence>
<dbReference type="PANTHER" id="PTHR42847:SF4">
    <property type="entry name" value="ALKANESULFONATE MONOOXYGENASE-RELATED"/>
    <property type="match status" value="1"/>
</dbReference>
<feature type="domain" description="Luciferase-like" evidence="5">
    <location>
        <begin position="52"/>
        <end position="261"/>
    </location>
</feature>
<accession>A0A9W4B4Y5</accession>
<protein>
    <submittedName>
        <fullName evidence="6">LLM class F420-dependent oxidoreductase</fullName>
    </submittedName>
</protein>
<dbReference type="GO" id="GO:0008726">
    <property type="term" value="F:alkanesulfonate monooxygenase activity"/>
    <property type="evidence" value="ECO:0007669"/>
    <property type="project" value="TreeGrafter"/>
</dbReference>
<keyword evidence="4" id="KW-0503">Monooxygenase</keyword>
<dbReference type="Pfam" id="PF00296">
    <property type="entry name" value="Bac_luciferase"/>
    <property type="match status" value="1"/>
</dbReference>
<sequence length="355" mass="37988">MVVSLIPGDPFCGVNPVLSVIRMVTTFSEIEKIVLALNARLAARKRSRHMRFTFTHPMHSHPYNPELVTGSGIATVAAAAEAAGFHGFGFTDHPAPSQRWLESGGHDAVDPFVAMGYAAAHTTTLRLIPNIVVLPYRNPFVVAKAGATLDLLSDGRFTLGVGVGYLKREFTALGVDFDERAALFEEALEVIRGIWTTDDFSYEGRHFSAKGITAHPRPVSAPHPPIWIGGNTSAARKRVVLHGDGWCPFPAPAMLAQTARTAVMDAEVLAEGVEDLRRRFDAAGRDFTGIDITFTNADGGSPGGDDFNADAYLTGLEKLAAVGVTWVQVGLPGDNLAHVLETIESFGSSVIKAAN</sequence>
<gene>
    <name evidence="6" type="ORF">MGALJ_07240</name>
</gene>
<evidence type="ECO:0000256" key="2">
    <source>
        <dbReference type="ARBA" id="ARBA00022643"/>
    </source>
</evidence>
<dbReference type="PANTHER" id="PTHR42847">
    <property type="entry name" value="ALKANESULFONATE MONOOXYGENASE"/>
    <property type="match status" value="1"/>
</dbReference>